<evidence type="ECO:0000256" key="1">
    <source>
        <dbReference type="ARBA" id="ARBA00009303"/>
    </source>
</evidence>
<feature type="compositionally biased region" description="Basic and acidic residues" evidence="2">
    <location>
        <begin position="461"/>
        <end position="472"/>
    </location>
</feature>
<name>A0A9P1GJX9_9DINO</name>
<dbReference type="InterPro" id="IPR000358">
    <property type="entry name" value="RNR_small_fam"/>
</dbReference>
<feature type="region of interest" description="Disordered" evidence="2">
    <location>
        <begin position="339"/>
        <end position="396"/>
    </location>
</feature>
<dbReference type="GO" id="GO:0009263">
    <property type="term" value="P:deoxyribonucleotide biosynthetic process"/>
    <property type="evidence" value="ECO:0007669"/>
    <property type="project" value="InterPro"/>
</dbReference>
<dbReference type="Pfam" id="PF00268">
    <property type="entry name" value="Ribonuc_red_sm"/>
    <property type="match status" value="1"/>
</dbReference>
<evidence type="ECO:0000256" key="2">
    <source>
        <dbReference type="SAM" id="MobiDB-lite"/>
    </source>
</evidence>
<feature type="compositionally biased region" description="Basic and acidic residues" evidence="2">
    <location>
        <begin position="480"/>
        <end position="491"/>
    </location>
</feature>
<dbReference type="InterPro" id="IPR030475">
    <property type="entry name" value="RNR_small_AS"/>
</dbReference>
<evidence type="ECO:0000313" key="6">
    <source>
        <dbReference type="Proteomes" id="UP001152797"/>
    </source>
</evidence>
<dbReference type="EMBL" id="CAMXCT030006550">
    <property type="protein sequence ID" value="CAL4803090.1"/>
    <property type="molecule type" value="Genomic_DNA"/>
</dbReference>
<dbReference type="InterPro" id="IPR009078">
    <property type="entry name" value="Ferritin-like_SF"/>
</dbReference>
<protein>
    <submittedName>
        <fullName evidence="4">Uncharacterized protein</fullName>
    </submittedName>
</protein>
<feature type="compositionally biased region" description="Basic and acidic residues" evidence="2">
    <location>
        <begin position="722"/>
        <end position="744"/>
    </location>
</feature>
<comment type="similarity">
    <text evidence="1">Belongs to the ribonucleoside diphosphate reductase small chain family.</text>
</comment>
<dbReference type="EMBL" id="CAMXCT010006550">
    <property type="protein sequence ID" value="CAI4015778.1"/>
    <property type="molecule type" value="Genomic_DNA"/>
</dbReference>
<dbReference type="Gene3D" id="1.10.620.20">
    <property type="entry name" value="Ribonucleotide Reductase, subunit A"/>
    <property type="match status" value="1"/>
</dbReference>
<dbReference type="CDD" id="cd01049">
    <property type="entry name" value="RNRR2"/>
    <property type="match status" value="1"/>
</dbReference>
<dbReference type="AlphaFoldDB" id="A0A9P1GJX9"/>
<evidence type="ECO:0000313" key="4">
    <source>
        <dbReference type="EMBL" id="CAI4015778.1"/>
    </source>
</evidence>
<evidence type="ECO:0000313" key="5">
    <source>
        <dbReference type="EMBL" id="CAL1169153.1"/>
    </source>
</evidence>
<accession>A0A9P1GJX9</accession>
<gene>
    <name evidence="4" type="ORF">C1SCF055_LOCUS40586</name>
</gene>
<proteinExistence type="inferred from homology"/>
<feature type="compositionally biased region" description="Low complexity" evidence="2">
    <location>
        <begin position="704"/>
        <end position="713"/>
    </location>
</feature>
<dbReference type="Proteomes" id="UP001152797">
    <property type="component" value="Unassembled WGS sequence"/>
</dbReference>
<feature type="transmembrane region" description="Helical" evidence="3">
    <location>
        <begin position="175"/>
        <end position="196"/>
    </location>
</feature>
<keyword evidence="3" id="KW-0472">Membrane</keyword>
<evidence type="ECO:0000256" key="3">
    <source>
        <dbReference type="SAM" id="Phobius"/>
    </source>
</evidence>
<feature type="compositionally biased region" description="Basic residues" evidence="2">
    <location>
        <begin position="345"/>
        <end position="354"/>
    </location>
</feature>
<dbReference type="GO" id="GO:0016491">
    <property type="term" value="F:oxidoreductase activity"/>
    <property type="evidence" value="ECO:0007669"/>
    <property type="project" value="InterPro"/>
</dbReference>
<reference evidence="5" key="2">
    <citation type="submission" date="2024-04" db="EMBL/GenBank/DDBJ databases">
        <authorList>
            <person name="Chen Y."/>
            <person name="Shah S."/>
            <person name="Dougan E. K."/>
            <person name="Thang M."/>
            <person name="Chan C."/>
        </authorList>
    </citation>
    <scope>NUCLEOTIDE SEQUENCE [LARGE SCALE GENOMIC DNA]</scope>
</reference>
<sequence length="998" mass="110559">MAAMAVPCRVSKEFQALEKSEPLLQENSRRWVMLPIKYPKVYEMYKKHVASFWTAEEIDLAHDMADWQKLSENEQHFIKHVLAFFAASDGIVLENLATNFSAEVQIPEVRAFYGFQMAMENIHSETYSLLIDRYIQDPVEKDCVFNAVVTMPAVEEKAKWAVQWMSQDCSFAERIVAFAAVEGILFSGSFCAIYWLKKRGLMPGLCYSNELISRDEGLHADFACLIYSMLQRRLPDEVVHAIIRGAVQAERKFICEALPCNLLGMNSVLMAQYIEFVADRLLVSLNHPKIFHSSNPFDWMEMISLQGKTNFFEKRVGEYQKAGVMATMNSINTDTTVPETEKHHAFCKAVKRRPKDADTSAMRRPKPEAAAFPPSQPLPTKEAAKAGGLRSKNPTLLQPKAAANAAALREQIRSKVIERHCLQQIAATQEPAAPLPTQEKLETSKQVEEVKKNGPKRKGKKDAEVRKKKEVEVSVSTGAKKADMKKSRDPDVEAALQKLAKTAPVSSGRVSGPELLREAQELLSRLEAEDFLRELETEEERAKRAAGKKKAKKARARAKDKKAEPEKTAPVEAFSSPPAPQPLEEVSSESEVEEKITALEDKNSSPSSVEDSTEVQSLDDDRLSSDSERSSSKKGSGASPPCTPPEPSSWSHDSHGSQRLRSWADVQDETTWNDVAEVVLPTRRRNGGVVNLPQPQEVKRTAKPAKAPAPAAPNRGQARAPQEADKGDKAWRGKAPWAKEEAPRQRPCNYAEAAGGHRLPVEVQELMSSMGIAGSRDDLIAFLNANSSKEWRAWKGDLSSYSMKDLSGFASELLKRMEQPEMPRGADGFDGAVAGAQILEWVRGGKTDYKETWTSSTDTPEAQSHLRAEAPEFVPAAESSEVAPTIMTVAVPAELPPGCQIVMVPVQLGQMPQNMVFEEQMSSEMPVAIMPGPPYGGMQMMAMPCELPSMESPEAPQTPVEATVEEKTPEYCGYNTDDECESIFGDAAESTLRRQKTF</sequence>
<feature type="compositionally biased region" description="Basic and acidic residues" evidence="2">
    <location>
        <begin position="619"/>
        <end position="631"/>
    </location>
</feature>
<dbReference type="InterPro" id="IPR012348">
    <property type="entry name" value="RNR-like"/>
</dbReference>
<reference evidence="4" key="1">
    <citation type="submission" date="2022-10" db="EMBL/GenBank/DDBJ databases">
        <authorList>
            <person name="Chen Y."/>
            <person name="Dougan E. K."/>
            <person name="Chan C."/>
            <person name="Rhodes N."/>
            <person name="Thang M."/>
        </authorList>
    </citation>
    <scope>NUCLEOTIDE SEQUENCE</scope>
</reference>
<feature type="region of interest" description="Disordered" evidence="2">
    <location>
        <begin position="428"/>
        <end position="513"/>
    </location>
</feature>
<dbReference type="EMBL" id="CAMXCT020006550">
    <property type="protein sequence ID" value="CAL1169153.1"/>
    <property type="molecule type" value="Genomic_DNA"/>
</dbReference>
<organism evidence="4">
    <name type="scientific">Cladocopium goreaui</name>
    <dbReference type="NCBI Taxonomy" id="2562237"/>
    <lineage>
        <taxon>Eukaryota</taxon>
        <taxon>Sar</taxon>
        <taxon>Alveolata</taxon>
        <taxon>Dinophyceae</taxon>
        <taxon>Suessiales</taxon>
        <taxon>Symbiodiniaceae</taxon>
        <taxon>Cladocopium</taxon>
    </lineage>
</organism>
<feature type="compositionally biased region" description="Polar residues" evidence="2">
    <location>
        <begin position="604"/>
        <end position="616"/>
    </location>
</feature>
<dbReference type="OrthoDB" id="10248373at2759"/>
<dbReference type="PROSITE" id="PS00368">
    <property type="entry name" value="RIBORED_SMALL"/>
    <property type="match status" value="1"/>
</dbReference>
<keyword evidence="3" id="KW-0812">Transmembrane</keyword>
<dbReference type="PANTHER" id="PTHR23409:SF18">
    <property type="entry name" value="RIBONUCLEOSIDE-DIPHOSPHATE REDUCTASE SUBUNIT M2"/>
    <property type="match status" value="1"/>
</dbReference>
<feature type="compositionally biased region" description="Basic and acidic residues" evidence="2">
    <location>
        <begin position="439"/>
        <end position="452"/>
    </location>
</feature>
<dbReference type="InterPro" id="IPR033909">
    <property type="entry name" value="RNR_small"/>
</dbReference>
<dbReference type="PANTHER" id="PTHR23409">
    <property type="entry name" value="RIBONUCLEOSIDE-DIPHOSPHATE REDUCTASE SMALL CHAIN"/>
    <property type="match status" value="1"/>
</dbReference>
<feature type="compositionally biased region" description="Basic and acidic residues" evidence="2">
    <location>
        <begin position="593"/>
        <end position="603"/>
    </location>
</feature>
<comment type="caution">
    <text evidence="4">The sequence shown here is derived from an EMBL/GenBank/DDBJ whole genome shotgun (WGS) entry which is preliminary data.</text>
</comment>
<keyword evidence="6" id="KW-1185">Reference proteome</keyword>
<feature type="region of interest" description="Disordered" evidence="2">
    <location>
        <begin position="536"/>
        <end position="747"/>
    </location>
</feature>
<keyword evidence="3" id="KW-1133">Transmembrane helix</keyword>
<dbReference type="SUPFAM" id="SSF47240">
    <property type="entry name" value="Ferritin-like"/>
    <property type="match status" value="1"/>
</dbReference>
<feature type="compositionally biased region" description="Basic residues" evidence="2">
    <location>
        <begin position="544"/>
        <end position="560"/>
    </location>
</feature>